<accession>A0ABY9WPZ9</accession>
<dbReference type="Gene3D" id="2.40.360.20">
    <property type="match status" value="1"/>
</dbReference>
<dbReference type="EMBL" id="CP043494">
    <property type="protein sequence ID" value="WNG45880.1"/>
    <property type="molecule type" value="Genomic_DNA"/>
</dbReference>
<keyword evidence="3" id="KW-1185">Reference proteome</keyword>
<sequence length="250" mass="28156">MRRWRWAALVAVGCWVGCGEGGSLPTQNQDPPAVTNPDGTVDLPDTPPGDGTDTPATLTTLWPLTKDSTWTYRIDDPKLGRFEKRVEVLGEQPVPETTMTAVAMRSTQPHLEELSWQIAKDGVVYRLREEDHKAGALARVTTWNPAAMKSLDQERPMGWNVESSLNELTRYPNSSREDDTDKKKYIWSVEAVNDTVTTQAGTFTNAIRLKRERKDKNEPVRTYWLVPGVGKVKETGERTEELISYDVKKP</sequence>
<organism evidence="2 3">
    <name type="scientific">Archangium minus</name>
    <dbReference type="NCBI Taxonomy" id="83450"/>
    <lineage>
        <taxon>Bacteria</taxon>
        <taxon>Pseudomonadati</taxon>
        <taxon>Myxococcota</taxon>
        <taxon>Myxococcia</taxon>
        <taxon>Myxococcales</taxon>
        <taxon>Cystobacterineae</taxon>
        <taxon>Archangiaceae</taxon>
        <taxon>Archangium</taxon>
    </lineage>
</organism>
<feature type="region of interest" description="Disordered" evidence="1">
    <location>
        <begin position="23"/>
        <end position="54"/>
    </location>
</feature>
<reference evidence="2 3" key="1">
    <citation type="submission" date="2019-08" db="EMBL/GenBank/DDBJ databases">
        <title>Archangium and Cystobacter genomes.</title>
        <authorList>
            <person name="Chen I.-C.K."/>
            <person name="Wielgoss S."/>
        </authorList>
    </citation>
    <scope>NUCLEOTIDE SEQUENCE [LARGE SCALE GENOMIC DNA]</scope>
    <source>
        <strain evidence="2 3">Cbm 6</strain>
    </source>
</reference>
<evidence type="ECO:0008006" key="4">
    <source>
        <dbReference type="Google" id="ProtNLM"/>
    </source>
</evidence>
<evidence type="ECO:0000313" key="3">
    <source>
        <dbReference type="Proteomes" id="UP001611383"/>
    </source>
</evidence>
<feature type="compositionally biased region" description="Low complexity" evidence="1">
    <location>
        <begin position="37"/>
        <end position="54"/>
    </location>
</feature>
<evidence type="ECO:0000256" key="1">
    <source>
        <dbReference type="SAM" id="MobiDB-lite"/>
    </source>
</evidence>
<protein>
    <recommendedName>
        <fullName evidence="4">Lipoprotein</fullName>
    </recommendedName>
</protein>
<proteinExistence type="predicted"/>
<dbReference type="Proteomes" id="UP001611383">
    <property type="component" value="Chromosome"/>
</dbReference>
<gene>
    <name evidence="2" type="ORF">F0U60_18505</name>
</gene>
<evidence type="ECO:0000313" key="2">
    <source>
        <dbReference type="EMBL" id="WNG45880.1"/>
    </source>
</evidence>
<dbReference type="RefSeq" id="WP_395821615.1">
    <property type="nucleotide sequence ID" value="NZ_CP043494.1"/>
</dbReference>
<name>A0ABY9WPZ9_9BACT</name>